<sequence length="611" mass="69280">TGPEYSDISFVDLPGLIRTVGTSGNRDNIQLIEDLARRYISKQNCIILMTITCETDFANQGAYDLARTYDPDGRRTVGILTKPDRSPEAAHERWVRYISGEIEPLRHGWFCVKLHDTQSPHPQPTLQEARDFEETYFHKSSIWYGLPRQARERLGTKNLVRHLEVILSELISSILVEIHNQIPELEENAANALEKLGKPPSDDSVGEINSLVDQLVRDIEGGIERRSREDGDILRRIEAEAVKFISNLRETCPEFRAWNQDTKDAPSVTPIPELLLEDGAPSVNRDRRNIIFLDDVVSKKTRSSARGLPDGERNEVAEEYLRSFIASWHVPTNQFVKSAHFLLREFIHNKIDARCGNFSNGGLPTHLRDTIEGHLNGCLEKTEAATSLLLKLERCGHTRNERYFRECKDKFLNHLKMQRDLAQNNPILRDLKRLTSPGQGEKQPHAPFVSAINQVKTNLAKANIPLNDELELAKLLPPQSTDSALEDMAKASAGFEVALRRFVDYIPLVVDTELVRGVCQDLTVALRKSFRFSEPNAAERCGEFLREPVETQGEREELREKLRRLVPSRRRVESVLGPMTDYVARMDMQLINTTCHVDLSLSPTLSTNGSA</sequence>
<dbReference type="EMBL" id="JAGFNK010000093">
    <property type="protein sequence ID" value="KAI9508373.1"/>
    <property type="molecule type" value="Genomic_DNA"/>
</dbReference>
<comment type="caution">
    <text evidence="1">The sequence shown here is derived from an EMBL/GenBank/DDBJ whole genome shotgun (WGS) entry which is preliminary data.</text>
</comment>
<protein>
    <submittedName>
        <fullName evidence="1">Uncharacterized protein</fullName>
    </submittedName>
</protein>
<proteinExistence type="predicted"/>
<feature type="non-terminal residue" evidence="1">
    <location>
        <position position="1"/>
    </location>
</feature>
<reference evidence="1" key="1">
    <citation type="submission" date="2021-03" db="EMBL/GenBank/DDBJ databases">
        <title>Evolutionary priming and transition to the ectomycorrhizal habit in an iconic lineage of mushroom-forming fungi: is preadaptation a requirement?</title>
        <authorList>
            <consortium name="DOE Joint Genome Institute"/>
            <person name="Looney B.P."/>
            <person name="Miyauchi S."/>
            <person name="Morin E."/>
            <person name="Drula E."/>
            <person name="Courty P.E."/>
            <person name="Chicoki N."/>
            <person name="Fauchery L."/>
            <person name="Kohler A."/>
            <person name="Kuo A."/>
            <person name="LaButti K."/>
            <person name="Pangilinan J."/>
            <person name="Lipzen A."/>
            <person name="Riley R."/>
            <person name="Andreopoulos W."/>
            <person name="He G."/>
            <person name="Johnson J."/>
            <person name="Barry K.W."/>
            <person name="Grigoriev I.V."/>
            <person name="Nagy L."/>
            <person name="Hibbett D."/>
            <person name="Henrissat B."/>
            <person name="Matheny P.B."/>
            <person name="Labbe J."/>
            <person name="Martin A.F."/>
        </authorList>
    </citation>
    <scope>NUCLEOTIDE SEQUENCE</scope>
    <source>
        <strain evidence="1">BPL698</strain>
    </source>
</reference>
<organism evidence="1 2">
    <name type="scientific">Russula earlei</name>
    <dbReference type="NCBI Taxonomy" id="71964"/>
    <lineage>
        <taxon>Eukaryota</taxon>
        <taxon>Fungi</taxon>
        <taxon>Dikarya</taxon>
        <taxon>Basidiomycota</taxon>
        <taxon>Agaricomycotina</taxon>
        <taxon>Agaricomycetes</taxon>
        <taxon>Russulales</taxon>
        <taxon>Russulaceae</taxon>
        <taxon>Russula</taxon>
    </lineage>
</organism>
<evidence type="ECO:0000313" key="2">
    <source>
        <dbReference type="Proteomes" id="UP001207468"/>
    </source>
</evidence>
<name>A0ACC0U9T0_9AGAM</name>
<dbReference type="Proteomes" id="UP001207468">
    <property type="component" value="Unassembled WGS sequence"/>
</dbReference>
<gene>
    <name evidence="1" type="ORF">F5148DRAFT_979877</name>
</gene>
<keyword evidence="2" id="KW-1185">Reference proteome</keyword>
<accession>A0ACC0U9T0</accession>
<evidence type="ECO:0000313" key="1">
    <source>
        <dbReference type="EMBL" id="KAI9508373.1"/>
    </source>
</evidence>